<keyword evidence="5 12" id="KW-0378">Hydrolase</keyword>
<evidence type="ECO:0000259" key="16">
    <source>
        <dbReference type="PROSITE" id="PS51195"/>
    </source>
</evidence>
<organism evidence="17 18">
    <name type="scientific">Mola mola</name>
    <name type="common">Ocean sunfish</name>
    <name type="synonym">Tetraodon mola</name>
    <dbReference type="NCBI Taxonomy" id="94237"/>
    <lineage>
        <taxon>Eukaryota</taxon>
        <taxon>Metazoa</taxon>
        <taxon>Chordata</taxon>
        <taxon>Craniata</taxon>
        <taxon>Vertebrata</taxon>
        <taxon>Euteleostomi</taxon>
        <taxon>Actinopterygii</taxon>
        <taxon>Neopterygii</taxon>
        <taxon>Teleostei</taxon>
        <taxon>Neoteleostei</taxon>
        <taxon>Acanthomorphata</taxon>
        <taxon>Eupercaria</taxon>
        <taxon>Tetraodontiformes</taxon>
        <taxon>Molidae</taxon>
        <taxon>Mola</taxon>
    </lineage>
</organism>
<dbReference type="InterPro" id="IPR014014">
    <property type="entry name" value="RNA_helicase_DEAD_Q_motif"/>
</dbReference>
<evidence type="ECO:0000256" key="5">
    <source>
        <dbReference type="ARBA" id="ARBA00022801"/>
    </source>
</evidence>
<reference evidence="17" key="2">
    <citation type="submission" date="2025-09" db="UniProtKB">
        <authorList>
            <consortium name="Ensembl"/>
        </authorList>
    </citation>
    <scope>IDENTIFICATION</scope>
</reference>
<dbReference type="InterPro" id="IPR050079">
    <property type="entry name" value="DEAD_box_RNA_helicase"/>
</dbReference>
<dbReference type="GO" id="GO:0003676">
    <property type="term" value="F:nucleic acid binding"/>
    <property type="evidence" value="ECO:0007669"/>
    <property type="project" value="InterPro"/>
</dbReference>
<dbReference type="PROSITE" id="PS51195">
    <property type="entry name" value="Q_MOTIF"/>
    <property type="match status" value="1"/>
</dbReference>
<dbReference type="CDD" id="cd18787">
    <property type="entry name" value="SF2_C_DEAD"/>
    <property type="match status" value="1"/>
</dbReference>
<feature type="domain" description="Helicase ATP-binding" evidence="14">
    <location>
        <begin position="231"/>
        <end position="405"/>
    </location>
</feature>
<feature type="compositionally biased region" description="Acidic residues" evidence="13">
    <location>
        <begin position="13"/>
        <end position="31"/>
    </location>
</feature>
<feature type="region of interest" description="Disordered" evidence="13">
    <location>
        <begin position="122"/>
        <end position="190"/>
    </location>
</feature>
<keyword evidence="3" id="KW-0690">Ribosome biogenesis</keyword>
<dbReference type="InterPro" id="IPR011545">
    <property type="entry name" value="DEAD/DEAH_box_helicase_dom"/>
</dbReference>
<dbReference type="Pfam" id="PF00270">
    <property type="entry name" value="DEAD"/>
    <property type="match status" value="1"/>
</dbReference>
<dbReference type="Gene3D" id="3.40.50.300">
    <property type="entry name" value="P-loop containing nucleotide triphosphate hydrolases"/>
    <property type="match status" value="2"/>
</dbReference>
<dbReference type="AlphaFoldDB" id="A0A3Q3WW82"/>
<dbReference type="GO" id="GO:0005730">
    <property type="term" value="C:nucleolus"/>
    <property type="evidence" value="ECO:0007669"/>
    <property type="project" value="UniProtKB-SubCell"/>
</dbReference>
<evidence type="ECO:0000256" key="7">
    <source>
        <dbReference type="ARBA" id="ARBA00022840"/>
    </source>
</evidence>
<dbReference type="PANTHER" id="PTHR47959">
    <property type="entry name" value="ATP-DEPENDENT RNA HELICASE RHLE-RELATED"/>
    <property type="match status" value="1"/>
</dbReference>
<comment type="subcellular location">
    <subcellularLocation>
        <location evidence="1">Nucleus</location>
        <location evidence="1">Nucleolus</location>
    </subcellularLocation>
</comment>
<dbReference type="SUPFAM" id="SSF52540">
    <property type="entry name" value="P-loop containing nucleoside triphosphate hydrolases"/>
    <property type="match status" value="1"/>
</dbReference>
<keyword evidence="18" id="KW-1185">Reference proteome</keyword>
<feature type="domain" description="DEAD-box RNA helicase Q" evidence="16">
    <location>
        <begin position="200"/>
        <end position="228"/>
    </location>
</feature>
<dbReference type="FunFam" id="3.40.50.300:FF:000842">
    <property type="entry name" value="ATP-dependent RNA helicase DRS1"/>
    <property type="match status" value="1"/>
</dbReference>
<dbReference type="GO" id="GO:0016787">
    <property type="term" value="F:hydrolase activity"/>
    <property type="evidence" value="ECO:0007669"/>
    <property type="project" value="UniProtKB-KW"/>
</dbReference>
<evidence type="ECO:0000256" key="12">
    <source>
        <dbReference type="RuleBase" id="RU000492"/>
    </source>
</evidence>
<dbReference type="Ensembl" id="ENSMMOT00000017024.1">
    <property type="protein sequence ID" value="ENSMMOP00000016747.1"/>
    <property type="gene ID" value="ENSMMOG00000012754.1"/>
</dbReference>
<accession>A0A3Q3WW82</accession>
<evidence type="ECO:0000259" key="15">
    <source>
        <dbReference type="PROSITE" id="PS51194"/>
    </source>
</evidence>
<evidence type="ECO:0000313" key="17">
    <source>
        <dbReference type="Ensembl" id="ENSMMOP00000016747.1"/>
    </source>
</evidence>
<evidence type="ECO:0000256" key="13">
    <source>
        <dbReference type="SAM" id="MobiDB-lite"/>
    </source>
</evidence>
<dbReference type="PROSITE" id="PS51194">
    <property type="entry name" value="HELICASE_CTER"/>
    <property type="match status" value="1"/>
</dbReference>
<dbReference type="GO" id="GO:0006364">
    <property type="term" value="P:rRNA processing"/>
    <property type="evidence" value="ECO:0007669"/>
    <property type="project" value="UniProtKB-ARBA"/>
</dbReference>
<evidence type="ECO:0000256" key="6">
    <source>
        <dbReference type="ARBA" id="ARBA00022806"/>
    </source>
</evidence>
<dbReference type="GO" id="GO:0005829">
    <property type="term" value="C:cytosol"/>
    <property type="evidence" value="ECO:0007669"/>
    <property type="project" value="TreeGrafter"/>
</dbReference>
<evidence type="ECO:0000256" key="2">
    <source>
        <dbReference type="ARBA" id="ARBA00012552"/>
    </source>
</evidence>
<keyword evidence="7 12" id="KW-0067">ATP-binding</keyword>
<evidence type="ECO:0000256" key="11">
    <source>
        <dbReference type="PROSITE-ProRule" id="PRU00552"/>
    </source>
</evidence>
<dbReference type="SMART" id="SM00490">
    <property type="entry name" value="HELICc"/>
    <property type="match status" value="1"/>
</dbReference>
<dbReference type="InterPro" id="IPR027417">
    <property type="entry name" value="P-loop_NTPase"/>
</dbReference>
<dbReference type="PANTHER" id="PTHR47959:SF22">
    <property type="entry name" value="RNA HELICASE"/>
    <property type="match status" value="1"/>
</dbReference>
<keyword evidence="8" id="KW-0539">Nucleus</keyword>
<name>A0A3Q3WW82_MOLML</name>
<dbReference type="OMA" id="MIDPPKQ"/>
<evidence type="ECO:0000256" key="3">
    <source>
        <dbReference type="ARBA" id="ARBA00022517"/>
    </source>
</evidence>
<comment type="catalytic activity">
    <reaction evidence="10">
        <text>ATP + H2O = ADP + phosphate + H(+)</text>
        <dbReference type="Rhea" id="RHEA:13065"/>
        <dbReference type="ChEBI" id="CHEBI:15377"/>
        <dbReference type="ChEBI" id="CHEBI:15378"/>
        <dbReference type="ChEBI" id="CHEBI:30616"/>
        <dbReference type="ChEBI" id="CHEBI:43474"/>
        <dbReference type="ChEBI" id="CHEBI:456216"/>
        <dbReference type="EC" id="3.6.4.13"/>
    </reaction>
</comment>
<dbReference type="SMART" id="SM00487">
    <property type="entry name" value="DEXDc"/>
    <property type="match status" value="1"/>
</dbReference>
<dbReference type="PROSITE" id="PS00039">
    <property type="entry name" value="DEAD_ATP_HELICASE"/>
    <property type="match status" value="1"/>
</dbReference>
<dbReference type="CDD" id="cd17947">
    <property type="entry name" value="DEADc_DDX27"/>
    <property type="match status" value="1"/>
</dbReference>
<evidence type="ECO:0000256" key="9">
    <source>
        <dbReference type="ARBA" id="ARBA00043999"/>
    </source>
</evidence>
<feature type="compositionally biased region" description="Basic and acidic residues" evidence="13">
    <location>
        <begin position="166"/>
        <end position="178"/>
    </location>
</feature>
<protein>
    <recommendedName>
        <fullName evidence="2">RNA helicase</fullName>
        <ecNumber evidence="2">3.6.4.13</ecNumber>
    </recommendedName>
</protein>
<proteinExistence type="inferred from homology"/>
<feature type="compositionally biased region" description="Basic residues" evidence="13">
    <location>
        <begin position="695"/>
        <end position="704"/>
    </location>
</feature>
<dbReference type="EC" id="3.6.4.13" evidence="2"/>
<evidence type="ECO:0000256" key="10">
    <source>
        <dbReference type="ARBA" id="ARBA00047984"/>
    </source>
</evidence>
<feature type="region of interest" description="Disordered" evidence="13">
    <location>
        <begin position="694"/>
        <end position="765"/>
    </location>
</feature>
<keyword evidence="6 12" id="KW-0347">Helicase</keyword>
<dbReference type="GO" id="GO:0003724">
    <property type="term" value="F:RNA helicase activity"/>
    <property type="evidence" value="ECO:0007669"/>
    <property type="project" value="UniProtKB-EC"/>
</dbReference>
<dbReference type="Pfam" id="PF00271">
    <property type="entry name" value="Helicase_C"/>
    <property type="match status" value="1"/>
</dbReference>
<keyword evidence="4 12" id="KW-0547">Nucleotide-binding</keyword>
<dbReference type="Proteomes" id="UP000261620">
    <property type="component" value="Unplaced"/>
</dbReference>
<feature type="region of interest" description="Disordered" evidence="13">
    <location>
        <begin position="1"/>
        <end position="36"/>
    </location>
</feature>
<sequence>MLEQLGLIGTIRDEDDSPEEPDTESDPEEEPIVLNRKKKLGSHRVRDFNADFEFGERDGPDEACAWLMPDVLKQLKNKVEPVAVVLGDICGVCGGSETSCQGKFYFLSLMWSFNLQEKSAESDAAEGSAWKNQNDDDEEDLKPPEGGEDNDEEEEEDEFDEGDEEILTKSDTLRDKERRGKRKKTPESFYEDASQYNDQLTFDDMNLSRPILKAITALGFKQPTPIQKACVPVGLLGRDLCACAATGTGKTAAFMLPVLERLIYKPRTSQVSRVLVLVPTRELGIQVHSVARHLAQFTSITTCLAVGGLDLKSQEAALRAGPDVLIATPGRLIDHLHNTPSFELTHIEILILDEADRMLDEYFEEQMKEIIRLCSYNRQTMLFSATMTEEVKDLAAVSLKQPVRIFVNSNTDVAPFLRQEFVRIRPNKEGDREAVVAALLTRTFQDHVMCFTQTRKQAHRLHILLGLMGLKVGELHGELSQNQRLENLRRFKDEQIDILVATDVAARGLDIDGVKTVINFTMPSTLKHYVHRVGRTARAGRSGRSVSLVGESERKMLKEVVKSAKTSVKARVLPPEVVLKFRDLICKLESDIEAVMKLEKEERELAASEAKLSVAQKRLDGSASCQLQRVWFQTQQERKQSRMSKALQEFDLALRGKKKRERFLKDGGKKKEHTSEERAQFEILKAQMFAERAAKRERRPKRARVMLEEETPSAAANQKARRGGRKSAFDKELTNTSSRALKTYRAGPSFADRKRLGLDKKFKKK</sequence>
<reference evidence="17" key="1">
    <citation type="submission" date="2025-08" db="UniProtKB">
        <authorList>
            <consortium name="Ensembl"/>
        </authorList>
    </citation>
    <scope>IDENTIFICATION</scope>
</reference>
<comment type="similarity">
    <text evidence="9">Belongs to the DEAD box helicase family. DDX27/DRS1 subfamily.</text>
</comment>
<dbReference type="InterPro" id="IPR000629">
    <property type="entry name" value="RNA-helicase_DEAD-box_CS"/>
</dbReference>
<dbReference type="PROSITE" id="PS51192">
    <property type="entry name" value="HELICASE_ATP_BIND_1"/>
    <property type="match status" value="1"/>
</dbReference>
<dbReference type="InterPro" id="IPR014001">
    <property type="entry name" value="Helicase_ATP-bd"/>
</dbReference>
<evidence type="ECO:0000259" key="14">
    <source>
        <dbReference type="PROSITE" id="PS51192"/>
    </source>
</evidence>
<evidence type="ECO:0000256" key="8">
    <source>
        <dbReference type="ARBA" id="ARBA00023242"/>
    </source>
</evidence>
<dbReference type="InterPro" id="IPR001650">
    <property type="entry name" value="Helicase_C-like"/>
</dbReference>
<feature type="domain" description="Helicase C-terminal" evidence="15">
    <location>
        <begin position="435"/>
        <end position="585"/>
    </location>
</feature>
<evidence type="ECO:0000256" key="1">
    <source>
        <dbReference type="ARBA" id="ARBA00004604"/>
    </source>
</evidence>
<dbReference type="GO" id="GO:0005524">
    <property type="term" value="F:ATP binding"/>
    <property type="evidence" value="ECO:0007669"/>
    <property type="project" value="UniProtKB-KW"/>
</dbReference>
<evidence type="ECO:0000256" key="4">
    <source>
        <dbReference type="ARBA" id="ARBA00022741"/>
    </source>
</evidence>
<feature type="short sequence motif" description="Q motif" evidence="11">
    <location>
        <begin position="200"/>
        <end position="228"/>
    </location>
</feature>
<dbReference type="STRING" id="94237.ENSMMOP00000016747"/>
<feature type="compositionally biased region" description="Basic and acidic residues" evidence="13">
    <location>
        <begin position="751"/>
        <end position="765"/>
    </location>
</feature>
<evidence type="ECO:0000313" key="18">
    <source>
        <dbReference type="Proteomes" id="UP000261620"/>
    </source>
</evidence>
<feature type="compositionally biased region" description="Acidic residues" evidence="13">
    <location>
        <begin position="135"/>
        <end position="165"/>
    </location>
</feature>